<gene>
    <name evidence="11" type="ORF">AAFF_G00194050</name>
</gene>
<proteinExistence type="inferred from homology"/>
<dbReference type="Pfam" id="PF17919">
    <property type="entry name" value="RT_RNaseH_2"/>
    <property type="match status" value="1"/>
</dbReference>
<reference evidence="11" key="1">
    <citation type="journal article" date="2023" name="Science">
        <title>Genome structures resolve the early diversification of teleost fishes.</title>
        <authorList>
            <person name="Parey E."/>
            <person name="Louis A."/>
            <person name="Montfort J."/>
            <person name="Bouchez O."/>
            <person name="Roques C."/>
            <person name="Iampietro C."/>
            <person name="Lluch J."/>
            <person name="Castinel A."/>
            <person name="Donnadieu C."/>
            <person name="Desvignes T."/>
            <person name="Floi Bucao C."/>
            <person name="Jouanno E."/>
            <person name="Wen M."/>
            <person name="Mejri S."/>
            <person name="Dirks R."/>
            <person name="Jansen H."/>
            <person name="Henkel C."/>
            <person name="Chen W.J."/>
            <person name="Zahm M."/>
            <person name="Cabau C."/>
            <person name="Klopp C."/>
            <person name="Thompson A.W."/>
            <person name="Robinson-Rechavi M."/>
            <person name="Braasch I."/>
            <person name="Lecointre G."/>
            <person name="Bobe J."/>
            <person name="Postlethwait J.H."/>
            <person name="Berthelot C."/>
            <person name="Roest Crollius H."/>
            <person name="Guiguen Y."/>
        </authorList>
    </citation>
    <scope>NUCLEOTIDE SEQUENCE</scope>
    <source>
        <strain evidence="11">NC1722</strain>
    </source>
</reference>
<sequence>MQKPYSYWRRRQSESTWTGSSTTPLPSCGKGTFLSCKHRRRRYLLICVGQRGVCPKIQRKQHNSEVHKLMESGFAKKAPPAAVKEYLWMDGTFPNNGKNRIVFNCFFNYRGESLNDHLLPGTNLGASLLGVLLRFREHSIAITSDIKGMFHQVCQLPEDRPLLRFLWCDKNWDNPPDVYKWQVLPFGTTCSLCCATFTIQKHVIDHSQPGAEPRACYYSAQIINGMEHLHQKRIIYRDLKPENVLLDNEGFMAPELLKGEEYDYSVDYFTLGVTLYEMIAAKGPFRTRGEKVETKDLKKRIINEPVTYPEKFSEVTKSFCEGLLAKEVDKRLGFKNGSCDNLRVHPFFISINWRKLAAGILTPPFVPDSKTVYTKDLDDVGAFSTVRGVSLEHPDKKFFDEFASGNIAIPWQEEMIETGVFREDFATIASPLHRLTDQGRPYVWDDPCSTAFKTLQTALITAPVLAYPDVNRPFIINTDASNVGIGAVLSQRGDSREQEAWAQLAPTVATLQAVDEEAGWLPLTQLQVQEQQEKDATLARVRSWLAAGRRPEWADVAALDSETKAYHSQWSSLELRGNVMSKSTTCSPGLDPDPRRLGKVAWQVRTSSCTPSLWASS</sequence>
<dbReference type="SUPFAM" id="SSF56112">
    <property type="entry name" value="Protein kinase-like (PK-like)"/>
    <property type="match status" value="1"/>
</dbReference>
<dbReference type="PRINTS" id="PR00717">
    <property type="entry name" value="GPCRKINASE"/>
</dbReference>
<evidence type="ECO:0000256" key="8">
    <source>
        <dbReference type="RuleBase" id="RU000308"/>
    </source>
</evidence>
<dbReference type="PROSITE" id="PS51285">
    <property type="entry name" value="AGC_KINASE_CTER"/>
    <property type="match status" value="1"/>
</dbReference>
<dbReference type="InterPro" id="IPR011009">
    <property type="entry name" value="Kinase-like_dom_sf"/>
</dbReference>
<feature type="domain" description="Protein kinase" evidence="9">
    <location>
        <begin position="22"/>
        <end position="348"/>
    </location>
</feature>
<evidence type="ECO:0000313" key="11">
    <source>
        <dbReference type="EMBL" id="KAJ8410501.1"/>
    </source>
</evidence>
<evidence type="ECO:0000256" key="2">
    <source>
        <dbReference type="ARBA" id="ARBA00022527"/>
    </source>
</evidence>
<dbReference type="GO" id="GO:0050254">
    <property type="term" value="F:rhodopsin kinase activity"/>
    <property type="evidence" value="ECO:0007669"/>
    <property type="project" value="TreeGrafter"/>
</dbReference>
<evidence type="ECO:0000256" key="5">
    <source>
        <dbReference type="ARBA" id="ARBA00022777"/>
    </source>
</evidence>
<dbReference type="SMART" id="SM00220">
    <property type="entry name" value="S_TKc"/>
    <property type="match status" value="1"/>
</dbReference>
<evidence type="ECO:0000256" key="7">
    <source>
        <dbReference type="PIRSR" id="PIRSR600239-51"/>
    </source>
</evidence>
<dbReference type="Pfam" id="PF00069">
    <property type="entry name" value="Pkinase"/>
    <property type="match status" value="1"/>
</dbReference>
<evidence type="ECO:0000259" key="10">
    <source>
        <dbReference type="PROSITE" id="PS51285"/>
    </source>
</evidence>
<evidence type="ECO:0000256" key="3">
    <source>
        <dbReference type="ARBA" id="ARBA00022679"/>
    </source>
</evidence>
<dbReference type="InterPro" id="IPR000961">
    <property type="entry name" value="AGC-kinase_C"/>
</dbReference>
<comment type="similarity">
    <text evidence="1 8">Belongs to the protein kinase superfamily. AGC Ser/Thr protein kinase family. GPRK subfamily.</text>
</comment>
<dbReference type="InterPro" id="IPR000239">
    <property type="entry name" value="GPCR_kinase"/>
</dbReference>
<evidence type="ECO:0000256" key="6">
    <source>
        <dbReference type="ARBA" id="ARBA00022840"/>
    </source>
</evidence>
<accession>A0AAD7WUY9</accession>
<dbReference type="InterPro" id="IPR044926">
    <property type="entry name" value="RGS_subdomain_2"/>
</dbReference>
<evidence type="ECO:0000259" key="9">
    <source>
        <dbReference type="PROSITE" id="PS50011"/>
    </source>
</evidence>
<keyword evidence="5 8" id="KW-0418">Kinase</keyword>
<dbReference type="GO" id="GO:0009966">
    <property type="term" value="P:regulation of signal transduction"/>
    <property type="evidence" value="ECO:0007669"/>
    <property type="project" value="TreeGrafter"/>
</dbReference>
<keyword evidence="3 8" id="KW-0808">Transferase</keyword>
<protein>
    <recommendedName>
        <fullName evidence="8">G protein-coupled receptor kinase</fullName>
        <ecNumber evidence="8">2.7.11.-</ecNumber>
    </recommendedName>
</protein>
<dbReference type="Gene3D" id="1.10.510.10">
    <property type="entry name" value="Transferase(Phosphotransferase) domain 1"/>
    <property type="match status" value="2"/>
</dbReference>
<dbReference type="InterPro" id="IPR000719">
    <property type="entry name" value="Prot_kinase_dom"/>
</dbReference>
<dbReference type="PROSITE" id="PS00108">
    <property type="entry name" value="PROTEIN_KINASE_ST"/>
    <property type="match status" value="1"/>
</dbReference>
<organism evidence="11 12">
    <name type="scientific">Aldrovandia affinis</name>
    <dbReference type="NCBI Taxonomy" id="143900"/>
    <lineage>
        <taxon>Eukaryota</taxon>
        <taxon>Metazoa</taxon>
        <taxon>Chordata</taxon>
        <taxon>Craniata</taxon>
        <taxon>Vertebrata</taxon>
        <taxon>Euteleostomi</taxon>
        <taxon>Actinopterygii</taxon>
        <taxon>Neopterygii</taxon>
        <taxon>Teleostei</taxon>
        <taxon>Notacanthiformes</taxon>
        <taxon>Halosauridae</taxon>
        <taxon>Aldrovandia</taxon>
    </lineage>
</organism>
<dbReference type="EC" id="2.7.11.-" evidence="8"/>
<dbReference type="Proteomes" id="UP001221898">
    <property type="component" value="Unassembled WGS sequence"/>
</dbReference>
<evidence type="ECO:0000256" key="4">
    <source>
        <dbReference type="ARBA" id="ARBA00022741"/>
    </source>
</evidence>
<dbReference type="EMBL" id="JAINUG010000026">
    <property type="protein sequence ID" value="KAJ8410501.1"/>
    <property type="molecule type" value="Genomic_DNA"/>
</dbReference>
<dbReference type="GO" id="GO:0007165">
    <property type="term" value="P:signal transduction"/>
    <property type="evidence" value="ECO:0007669"/>
    <property type="project" value="InterPro"/>
</dbReference>
<dbReference type="Gene3D" id="3.30.70.270">
    <property type="match status" value="1"/>
</dbReference>
<comment type="caution">
    <text evidence="11">The sequence shown here is derived from an EMBL/GenBank/DDBJ whole genome shotgun (WGS) entry which is preliminary data.</text>
</comment>
<dbReference type="InterPro" id="IPR008271">
    <property type="entry name" value="Ser/Thr_kinase_AS"/>
</dbReference>
<dbReference type="GO" id="GO:0005524">
    <property type="term" value="F:ATP binding"/>
    <property type="evidence" value="ECO:0007669"/>
    <property type="project" value="UniProtKB-KW"/>
</dbReference>
<dbReference type="InterPro" id="IPR041577">
    <property type="entry name" value="RT_RNaseH_2"/>
</dbReference>
<dbReference type="GO" id="GO:0005737">
    <property type="term" value="C:cytoplasm"/>
    <property type="evidence" value="ECO:0007669"/>
    <property type="project" value="TreeGrafter"/>
</dbReference>
<evidence type="ECO:0000313" key="12">
    <source>
        <dbReference type="Proteomes" id="UP001221898"/>
    </source>
</evidence>
<feature type="active site" description="Proton acceptor" evidence="7">
    <location>
        <position position="238"/>
    </location>
</feature>
<dbReference type="PANTHER" id="PTHR24355:SF11">
    <property type="entry name" value="RHODOPSIN KINASE GRK1"/>
    <property type="match status" value="1"/>
</dbReference>
<feature type="domain" description="AGC-kinase C-terminal" evidence="10">
    <location>
        <begin position="349"/>
        <end position="414"/>
    </location>
</feature>
<dbReference type="InterPro" id="IPR043128">
    <property type="entry name" value="Rev_trsase/Diguanyl_cyclase"/>
</dbReference>
<keyword evidence="4 8" id="KW-0547">Nucleotide-binding</keyword>
<dbReference type="Gene3D" id="1.10.167.10">
    <property type="entry name" value="Regulator of G-protein Signalling 4, domain 2"/>
    <property type="match status" value="1"/>
</dbReference>
<name>A0AAD7WUY9_9TELE</name>
<evidence type="ECO:0000256" key="1">
    <source>
        <dbReference type="ARBA" id="ARBA00009793"/>
    </source>
</evidence>
<dbReference type="SUPFAM" id="SSF56672">
    <property type="entry name" value="DNA/RNA polymerases"/>
    <property type="match status" value="2"/>
</dbReference>
<dbReference type="AlphaFoldDB" id="A0AAD7WUY9"/>
<dbReference type="PROSITE" id="PS50011">
    <property type="entry name" value="PROTEIN_KINASE_DOM"/>
    <property type="match status" value="1"/>
</dbReference>
<keyword evidence="12" id="KW-1185">Reference proteome</keyword>
<keyword evidence="6 8" id="KW-0067">ATP-binding</keyword>
<dbReference type="InterPro" id="IPR043502">
    <property type="entry name" value="DNA/RNA_pol_sf"/>
</dbReference>
<dbReference type="PANTHER" id="PTHR24355">
    <property type="entry name" value="G PROTEIN-COUPLED RECEPTOR KINASE/RIBOSOMAL PROTEIN S6 KINASE"/>
    <property type="match status" value="1"/>
</dbReference>
<keyword evidence="2 8" id="KW-0723">Serine/threonine-protein kinase</keyword>